<dbReference type="InterPro" id="IPR050557">
    <property type="entry name" value="RTX_toxin/Mannuronan_C5-epim"/>
</dbReference>
<dbReference type="PROSITE" id="PS00330">
    <property type="entry name" value="HEMOLYSIN_CALCIUM"/>
    <property type="match status" value="12"/>
</dbReference>
<name>A0A3L8PW86_9GAMM</name>
<protein>
    <recommendedName>
        <fullName evidence="6">Calcium-binding protein</fullName>
    </recommendedName>
</protein>
<evidence type="ECO:0000256" key="2">
    <source>
        <dbReference type="ARBA" id="ARBA00022525"/>
    </source>
</evidence>
<dbReference type="Gene3D" id="2.150.10.10">
    <property type="entry name" value="Serralysin-like metalloprotease, C-terminal"/>
    <property type="match status" value="11"/>
</dbReference>
<sequence>MPTATLDTTLNQLESQSESQLKNMQKTFNSEITKVIKEAVTGNQQLSTQDLIKNVLAAVSKSGAGDLADGLKDALNDDGVRRFATDADQGKLNPKEIKEGTNPEDADYFKDNTDEFKQLLAKNNKTPDSIAEELIKQKTNINPLRKSVIAELTRRNLAPDLNHDFGEFAHDLSDYFSGTGSNLTVIKDEFLGIKDKLDLTDKLQKLRIARLSRTLDTDKALLSDTELRELMSKNLISKDVKSTIAGDISAELSPIFKGIGLGFGAVSSGLGFYAATKKLEEGDVKAAGIRYAGAALGTAKLIFGTYQLIGKQIAGKFANPVVKALLNPATALNAGASATKGATAAARFVTGVGAVIAVTVGLHSLIKNAMAANDAREQGNHGKAAILGIQSALDGVSIILDGASLVFDFIPIIGTAISAVLDIINLGVSVLNTALGFILPLAEDASVDFKNFLKSDAFKDNFERLVDDLREQGYDSLDYRVDAVKAGINQDVNHNLRALRQRFLVDLSHAAPDVIKNIAIIDNTSVGEVIEGGLGDDLLKGGDGNDVLRGGAGNDILDGGPGADILEGGTGDDRLISEIGIDIRVDGGEGNDTVVTDELPRLIVFNEWGENSRTPMPKLSFKIENGRGVARLKFWQDWEGFVSSDKFIVSSTNSLRVDNRDDNNGLFSALIKNLNRGPTNEHITNQINRRFGERLLDKFTRLSQGRSDPDLPNIVNESYGGRYNVETNLFTSHINLNRAQNALQQDVQNWVNARRNSGKTIYRLSQDIFSDGELLLVRIRKSDTEYKGHIIVKGSSLEYIDFQDFSNVSAPQLLLLFHRIIKGTDIANVENFEAGNEVDVIVGNSKDNRIKGRGGKDTLDGGAGSDTYDISDADKSVFVNLNPLLSDNQQSNFDKIKNFENVIGGRHADRITGDAKDNVLEGRDGNDVLIGHDGDDILSGGNGIDKLDGGDGFDTVDYSRDKGDYESQLKIDLEEGRTQYRGRNQEQWRNEDTLISIEGAIGGEQADIILGSDKSNRLSGRGGDDTIRGEGGHDVIYGGSGEDTLYGGEGTDTFGVSYESELGRSISTGVFSVENTTQFSNTDSPFRIRVGGRQAFAITKLTGNRIELSIAERKVIIQNGDIHSLIGVRKGPEYNPFTESSAENEPLRLNRLHGVKIRLSRSSDKWLSIKVKPNGERSFYLSGKDFSFSTIVSHIAVADLATGTNQVTVTRKSAISFEGNLGNITKLYQDSSTPSQTERFYDFENLTGSKAADVLKGDQFDNRIRGSAGNDVLEGKGGNDVLLGGTGRDTLRGGEGIDTASWADLSTATGGYNRGVVVDLEKGKSTIGGHDEDRLESIENVTGSRFDDTIYGDNHSNYLSGGLGKDTIYGRGGDDVFVIRDYSYTNLDNNNAASGRLLRADDLFGGQGHDIVDFSQFEGEHGIKINLEGGHAVSLRETNNHLAHLNSIEGAVGSQKSDQILGTQEANKLFGADGDDFIIAQAGDDTITGGDGRDKIFGGEGIDTVNYNDAFRSTGVKVQLRKATFYQWSEKQLKFLAPEAVLKSYTNALKNENFIAGEEDLVLDVENIQGSSFGDKLLGNEENNTLVGLGGSDTLIGGDGNDFLVGDGGADLTDIDTLEGGKGDDTLVAGGGADVLKGGEGRDTYLISENSRNSRIIEADNFSRIGFAGLQKSQVNVRVNVQTGDIEFYVAQNVLAKIAISSLGVSAGNNGQWSREETIKLVSALVKRFPAISFTDAQLTSAELTEYMLINLINGTPGEDNSQVKVGNDLANEIHGNNEKSILFGQGGDDRLTDGGAGNDTLHGGHGNDILVAGEGDDLLKGDEGDDTLAVSDVDSLGSDTFIGGTGSDSASWSNLRGGKHVEVSTSGDKLTATVKNAQGQAIGNQSLESIENLFGTSGNDILIHGAGDNLLVGLGGNDTFDGGAGSDRYLVGDGHDVVKDSGQDNGKDTIAVKADRAEKLFVIRDGDDLKIYIDDGKATTIAELKNSVTLKGWSKSHAGIEQLRLSDGSVLSVKEIGLLESLTQLRFGGSVPSANSDITKQRSALNVRLARGENISLHEEQLKLINSDSLGDDLQLELGNVPLSKLEAVRQGDHLVLKSGSKAIALLEDWFNNSTPIQSLKVNENITLSGEAFKLAVGNLSDQQNKPIIEILNTPTQYDDNLLASGGQLDGGKGSDTYLLNDFSGNTVIDDSQGKSLLLLTKGLSDLTTSRVDDDLIIRRNGNDDSVRIKNFFAEGSKFTLDLGEHVRPDSSPYDRLYRKHVAIEGNGISRLAKYSGISLQAIASIYEDSAPELEYNDRPNQGEGQELNPWGRKTITDLRDIPGTPYRVLQKAAFYELSPDAGSTQKRAVVYTNRDDDNSPYVSVPSYIAAKYNIRSEVFFNEPSQYRAGTITGTNGHDVIQVTQAKLGVNVFAGEGNDTVKGAQRHSNILEGGIGNDVLVGGDKQDILLGEKGADTLIAGKGADYVKGGAGDDTYVFHENDGQDTIIDSQGTDTLKLEGVDLNHVVFRRTGNDLRVLVLGDNDHDTLGSVTDQLTIKEHFNGKAVEHVHVGNRDLQMADIGKLVQATATFLAENGGTVDAVDIDDKRNVLLNLSVNALG</sequence>
<dbReference type="InterPro" id="IPR001343">
    <property type="entry name" value="Hemolysn_Ca-bd"/>
</dbReference>
<dbReference type="Proteomes" id="UP000281474">
    <property type="component" value="Unassembled WGS sequence"/>
</dbReference>
<comment type="subcellular location">
    <subcellularLocation>
        <location evidence="1">Secreted</location>
    </subcellularLocation>
</comment>
<proteinExistence type="predicted"/>
<evidence type="ECO:0000256" key="3">
    <source>
        <dbReference type="ARBA" id="ARBA00022837"/>
    </source>
</evidence>
<keyword evidence="3" id="KW-0106">Calcium</keyword>
<comment type="caution">
    <text evidence="4">The sequence shown here is derived from an EMBL/GenBank/DDBJ whole genome shotgun (WGS) entry which is preliminary data.</text>
</comment>
<dbReference type="Pfam" id="PF00353">
    <property type="entry name" value="HemolysinCabind"/>
    <property type="match status" value="13"/>
</dbReference>
<gene>
    <name evidence="4" type="ORF">D5018_17885</name>
</gene>
<evidence type="ECO:0000313" key="5">
    <source>
        <dbReference type="Proteomes" id="UP000281474"/>
    </source>
</evidence>
<dbReference type="SUPFAM" id="SSF51120">
    <property type="entry name" value="beta-Roll"/>
    <property type="match status" value="10"/>
</dbReference>
<dbReference type="EMBL" id="QZEI01000079">
    <property type="protein sequence ID" value="RLV58332.1"/>
    <property type="molecule type" value="Genomic_DNA"/>
</dbReference>
<reference evidence="4 5" key="1">
    <citation type="submission" date="2018-09" db="EMBL/GenBank/DDBJ databases">
        <title>Phylogeny of the Shewanellaceae, and recommendation for two new genera, Pseudoshewanella and Parashewanella.</title>
        <authorList>
            <person name="Wang G."/>
        </authorList>
    </citation>
    <scope>NUCLEOTIDE SEQUENCE [LARGE SCALE GENOMIC DNA]</scope>
    <source>
        <strain evidence="4 5">C51</strain>
    </source>
</reference>
<evidence type="ECO:0000256" key="1">
    <source>
        <dbReference type="ARBA" id="ARBA00004613"/>
    </source>
</evidence>
<dbReference type="InterPro" id="IPR018511">
    <property type="entry name" value="Hemolysin-typ_Ca-bd_CS"/>
</dbReference>
<organism evidence="4 5">
    <name type="scientific">Parashewanella curva</name>
    <dbReference type="NCBI Taxonomy" id="2338552"/>
    <lineage>
        <taxon>Bacteria</taxon>
        <taxon>Pseudomonadati</taxon>
        <taxon>Pseudomonadota</taxon>
        <taxon>Gammaproteobacteria</taxon>
        <taxon>Alteromonadales</taxon>
        <taxon>Shewanellaceae</taxon>
        <taxon>Parashewanella</taxon>
    </lineage>
</organism>
<dbReference type="GO" id="GO:0005576">
    <property type="term" value="C:extracellular region"/>
    <property type="evidence" value="ECO:0007669"/>
    <property type="project" value="UniProtKB-SubCell"/>
</dbReference>
<accession>A0A3L8PW86</accession>
<dbReference type="PANTHER" id="PTHR38340">
    <property type="entry name" value="S-LAYER PROTEIN"/>
    <property type="match status" value="1"/>
</dbReference>
<dbReference type="RefSeq" id="WP_121840357.1">
    <property type="nucleotide sequence ID" value="NZ_ML014828.1"/>
</dbReference>
<dbReference type="PRINTS" id="PR00313">
    <property type="entry name" value="CABNDNGRPT"/>
</dbReference>
<dbReference type="PANTHER" id="PTHR38340:SF1">
    <property type="entry name" value="S-LAYER PROTEIN"/>
    <property type="match status" value="1"/>
</dbReference>
<evidence type="ECO:0000313" key="4">
    <source>
        <dbReference type="EMBL" id="RLV58332.1"/>
    </source>
</evidence>
<dbReference type="OrthoDB" id="218680at2"/>
<dbReference type="GO" id="GO:0005509">
    <property type="term" value="F:calcium ion binding"/>
    <property type="evidence" value="ECO:0007669"/>
    <property type="project" value="InterPro"/>
</dbReference>
<keyword evidence="2" id="KW-0964">Secreted</keyword>
<dbReference type="InterPro" id="IPR011049">
    <property type="entry name" value="Serralysin-like_metalloprot_C"/>
</dbReference>
<evidence type="ECO:0008006" key="6">
    <source>
        <dbReference type="Google" id="ProtNLM"/>
    </source>
</evidence>
<keyword evidence="5" id="KW-1185">Reference proteome</keyword>